<organism evidence="8 9">
    <name type="scientific">Flexistipes sinusarabici</name>
    <dbReference type="NCBI Taxonomy" id="2352"/>
    <lineage>
        <taxon>Bacteria</taxon>
        <taxon>Pseudomonadati</taxon>
        <taxon>Deferribacterota</taxon>
        <taxon>Deferribacteres</taxon>
        <taxon>Deferribacterales</taxon>
        <taxon>Flexistipitaceae</taxon>
        <taxon>Flexistipes</taxon>
    </lineage>
</organism>
<dbReference type="RefSeq" id="WP_303701970.1">
    <property type="nucleotide sequence ID" value="NZ_VSIV01000332.1"/>
</dbReference>
<evidence type="ECO:0000256" key="2">
    <source>
        <dbReference type="ARBA" id="ARBA00022884"/>
    </source>
</evidence>
<accession>A0A5D0MFP1</accession>
<protein>
    <recommendedName>
        <fullName evidence="4">CRISPR-associated endoribonuclease</fullName>
    </recommendedName>
</protein>
<dbReference type="GO" id="GO:0003723">
    <property type="term" value="F:RNA binding"/>
    <property type="evidence" value="ECO:0007669"/>
    <property type="project" value="UniProtKB-KW"/>
</dbReference>
<dbReference type="InterPro" id="IPR010156">
    <property type="entry name" value="CRISPR-assoc_prot_Cas6"/>
</dbReference>
<evidence type="ECO:0000259" key="7">
    <source>
        <dbReference type="Pfam" id="PF01881"/>
    </source>
</evidence>
<dbReference type="EMBL" id="VSIV01000332">
    <property type="protein sequence ID" value="TYB32524.1"/>
    <property type="molecule type" value="Genomic_DNA"/>
</dbReference>
<feature type="active site" description="Proton acceptor" evidence="6">
    <location>
        <position position="28"/>
    </location>
</feature>
<dbReference type="Pfam" id="PF01881">
    <property type="entry name" value="Cas_Cas6_C"/>
    <property type="match status" value="1"/>
</dbReference>
<proteinExistence type="inferred from homology"/>
<name>A0A5D0MFP1_FLESI</name>
<evidence type="ECO:0000256" key="4">
    <source>
        <dbReference type="PIRNR" id="PIRNR005054"/>
    </source>
</evidence>
<evidence type="ECO:0000256" key="5">
    <source>
        <dbReference type="PIRSR" id="PIRSR005054-1"/>
    </source>
</evidence>
<dbReference type="PANTHER" id="PTHR36984:SF1">
    <property type="entry name" value="CRISPR-ASSOCIATED ENDORIBONUCLEASE CAS6 1"/>
    <property type="match status" value="1"/>
</dbReference>
<evidence type="ECO:0000313" key="9">
    <source>
        <dbReference type="Proteomes" id="UP000323337"/>
    </source>
</evidence>
<feature type="site" description="Transition state stabilizer" evidence="5">
    <location>
        <position position="52"/>
    </location>
</feature>
<keyword evidence="2" id="KW-0694">RNA-binding</keyword>
<feature type="domain" description="CRISPR associated protein Cas6 C-terminal" evidence="7">
    <location>
        <begin position="121"/>
        <end position="246"/>
    </location>
</feature>
<dbReference type="GO" id="GO:0016788">
    <property type="term" value="F:hydrolase activity, acting on ester bonds"/>
    <property type="evidence" value="ECO:0007669"/>
    <property type="project" value="InterPro"/>
</dbReference>
<dbReference type="Gene3D" id="3.30.70.1900">
    <property type="match status" value="1"/>
</dbReference>
<evidence type="ECO:0000256" key="1">
    <source>
        <dbReference type="ARBA" id="ARBA00005937"/>
    </source>
</evidence>
<dbReference type="AlphaFoldDB" id="A0A5D0MFP1"/>
<dbReference type="InterPro" id="IPR049435">
    <property type="entry name" value="Cas_Cas6_C"/>
</dbReference>
<gene>
    <name evidence="8" type="primary">cas6</name>
    <name evidence="8" type="ORF">FXF49_11110</name>
</gene>
<keyword evidence="3" id="KW-0051">Antiviral defense</keyword>
<dbReference type="InterPro" id="IPR045747">
    <property type="entry name" value="CRISPR-assoc_prot_Cas6_N_sf"/>
</dbReference>
<comment type="caution">
    <text evidence="8">The sequence shown here is derived from an EMBL/GenBank/DDBJ whole genome shotgun (WGS) entry which is preliminary data.</text>
</comment>
<dbReference type="Proteomes" id="UP000323337">
    <property type="component" value="Unassembled WGS sequence"/>
</dbReference>
<dbReference type="PANTHER" id="PTHR36984">
    <property type="entry name" value="CRISPR-ASSOCIATED ENDORIBONUCLEASE CAS6 1"/>
    <property type="match status" value="1"/>
</dbReference>
<feature type="active site" description="Proton donor" evidence="6">
    <location>
        <position position="40"/>
    </location>
</feature>
<comment type="similarity">
    <text evidence="1 4">Belongs to the CRISPR-associated protein Cas6/Cse3/CasE family.</text>
</comment>
<dbReference type="GO" id="GO:0051607">
    <property type="term" value="P:defense response to virus"/>
    <property type="evidence" value="ECO:0007669"/>
    <property type="project" value="UniProtKB-KW"/>
</dbReference>
<dbReference type="PIRSF" id="PIRSF005054">
    <property type="entry name" value="PF1131"/>
    <property type="match status" value="1"/>
</dbReference>
<dbReference type="NCBIfam" id="TIGR01877">
    <property type="entry name" value="cas_cas6"/>
    <property type="match status" value="1"/>
</dbReference>
<reference evidence="8 9" key="1">
    <citation type="submission" date="2019-08" db="EMBL/GenBank/DDBJ databases">
        <title>Genomic characterization of a novel candidate phylum (ARYD3) from a high temperature, high salinity tertiary oil reservoir in north central Oklahoma, USA.</title>
        <authorList>
            <person name="Youssef N.H."/>
            <person name="Yadav A."/>
            <person name="Elshahed M.S."/>
        </authorList>
    </citation>
    <scope>NUCLEOTIDE SEQUENCE [LARGE SCALE GENOMIC DNA]</scope>
    <source>
        <strain evidence="8">ARYD1</strain>
    </source>
</reference>
<comment type="function">
    <text evidence="4">CRISPR (clustered regularly interspaced short palindromic repeat), is an adaptive immune system that provides protection against mobile genetic elements (viruses, transposable elements and conjugative plasmids). CRISPR clusters contain sequences complementary to antecedent mobile elements and target invading nucleic acids. CRISPR clusters are transcribed and processed into CRISPR RNA (crRNA).</text>
</comment>
<dbReference type="Gene3D" id="3.30.70.1890">
    <property type="match status" value="1"/>
</dbReference>
<evidence type="ECO:0000256" key="3">
    <source>
        <dbReference type="ARBA" id="ARBA00023118"/>
    </source>
</evidence>
<evidence type="ECO:0000313" key="8">
    <source>
        <dbReference type="EMBL" id="TYB32524.1"/>
    </source>
</evidence>
<sequence>MRVKFEIVSNNKIELPFSHSPVQQGLIYSFLENEAAEWLHNQGFEYEKRSFKMLTFSDIIERGFPNHKEKRLTFPDGQISFYVASPVDWILQQSAQNLITSEKIQFGSNDAYVSSVSVLRQDKITSGKIRVKTLSPITMHSTFEKPDGKKVTHYYSPFEDDFEELLRTNLHKKWQSLYRENCPYDNFSIKPMFATNRKEKIRYFKGTLIKGWTGMFEIEGDPKLLQFALDAGLGDRNSQGYGMVEMVK</sequence>
<dbReference type="CDD" id="cd21140">
    <property type="entry name" value="Cas6_I-like"/>
    <property type="match status" value="1"/>
</dbReference>
<evidence type="ECO:0000256" key="6">
    <source>
        <dbReference type="PIRSR" id="PIRSR005054-50"/>
    </source>
</evidence>